<gene>
    <name evidence="2" type="ORF">LSAA_13833</name>
</gene>
<dbReference type="AlphaFoldDB" id="A0A7R8D6D2"/>
<keyword evidence="1" id="KW-0677">Repeat</keyword>
<proteinExistence type="predicted"/>
<reference evidence="2" key="1">
    <citation type="submission" date="2021-02" db="EMBL/GenBank/DDBJ databases">
        <authorList>
            <person name="Bekaert M."/>
        </authorList>
    </citation>
    <scope>NUCLEOTIDE SEQUENCE</scope>
    <source>
        <strain evidence="2">IoA-00</strain>
    </source>
</reference>
<dbReference type="EMBL" id="HG994587">
    <property type="protein sequence ID" value="CAF3014993.1"/>
    <property type="molecule type" value="Genomic_DNA"/>
</dbReference>
<dbReference type="PANTHER" id="PTHR23084:SF263">
    <property type="entry name" value="MORN REPEAT-CONTAINING PROTEIN 1"/>
    <property type="match status" value="1"/>
</dbReference>
<sequence length="222" mass="25371">MWQQDSAPANKDNPQIHLKVTLIHAKVRNCYEKKRVINKRKSEVDIYIYGLYLRPCSLEYSLCSFMCLFLYDITTAMVPTMLEMWDNHGKPSGFGVFYNSSGNLEYRGEWRDGTPNGNGTWYGINGDVYEGDFMNGDGTWPSHGKGVLRGKDGHKIEGYFKRGMVHGPGVWHGPNGDTYEGMFRMGKPTGFAKVFDKQGNLMYEGRVEQKKLPFEINITYGY</sequence>
<evidence type="ECO:0000313" key="2">
    <source>
        <dbReference type="EMBL" id="CAF3014993.1"/>
    </source>
</evidence>
<evidence type="ECO:0000313" key="3">
    <source>
        <dbReference type="Proteomes" id="UP000675881"/>
    </source>
</evidence>
<name>A0A7R8D6D2_LEPSM</name>
<dbReference type="Proteomes" id="UP000675881">
    <property type="component" value="Chromosome 8"/>
</dbReference>
<dbReference type="OrthoDB" id="270720at2759"/>
<dbReference type="SMART" id="SM00698">
    <property type="entry name" value="MORN"/>
    <property type="match status" value="3"/>
</dbReference>
<evidence type="ECO:0000256" key="1">
    <source>
        <dbReference type="ARBA" id="ARBA00022737"/>
    </source>
</evidence>
<protein>
    <submittedName>
        <fullName evidence="2">(salmon louse) hypothetical protein</fullName>
    </submittedName>
</protein>
<dbReference type="SUPFAM" id="SSF82185">
    <property type="entry name" value="Histone H3 K4-specific methyltransferase SET7/9 N-terminal domain"/>
    <property type="match status" value="2"/>
</dbReference>
<dbReference type="Gene3D" id="2.20.110.10">
    <property type="entry name" value="Histone H3 K4-specific methyltransferase SET7/9 N-terminal domain"/>
    <property type="match status" value="2"/>
</dbReference>
<keyword evidence="3" id="KW-1185">Reference proteome</keyword>
<dbReference type="Pfam" id="PF02493">
    <property type="entry name" value="MORN"/>
    <property type="match status" value="5"/>
</dbReference>
<accession>A0A7R8D6D2</accession>
<organism evidence="2 3">
    <name type="scientific">Lepeophtheirus salmonis</name>
    <name type="common">Salmon louse</name>
    <name type="synonym">Caligus salmonis</name>
    <dbReference type="NCBI Taxonomy" id="72036"/>
    <lineage>
        <taxon>Eukaryota</taxon>
        <taxon>Metazoa</taxon>
        <taxon>Ecdysozoa</taxon>
        <taxon>Arthropoda</taxon>
        <taxon>Crustacea</taxon>
        <taxon>Multicrustacea</taxon>
        <taxon>Hexanauplia</taxon>
        <taxon>Copepoda</taxon>
        <taxon>Siphonostomatoida</taxon>
        <taxon>Caligidae</taxon>
        <taxon>Lepeophtheirus</taxon>
    </lineage>
</organism>
<dbReference type="InterPro" id="IPR003409">
    <property type="entry name" value="MORN"/>
</dbReference>
<dbReference type="PANTHER" id="PTHR23084">
    <property type="entry name" value="PHOSPHATIDYLINOSITOL-4-PHOSPHATE 5-KINASE RELATED"/>
    <property type="match status" value="1"/>
</dbReference>